<evidence type="ECO:0000313" key="3">
    <source>
        <dbReference type="EMBL" id="GJT84998.1"/>
    </source>
</evidence>
<gene>
    <name evidence="3" type="ORF">Tco_1066715</name>
</gene>
<sequence>MTIFPDISRRARDAYHNLQDDDIMKNIFNSGRNKNKVGMSETSMGMHRTPSAPRSPNSTTETTESSVPKRSTMIRFRLPLSLAEHKSREEQEARENVALVYEHLAAKEIEKLVEDHENEKEEETTKKMKVEPDKDIPMVDVTNIVIPVNVDDEEDEITDEVFKLRRRVKRKNVEENYISPIPSPTRSPRNLSTLVSSDTEKLQELTVTQPTPSSEVMEQVKKEVPAQVRDQVPVYLEEGLILERKTTKEETKRLISKAILQERGRMQAQWNSHKKTIGNEAAYAMSWTELMKLMTEVYCLRNEIQKMETELWNLTVKGNDLTVYTQRFQELILLCTRMVPNEEDIVDRFIGGF</sequence>
<proteinExistence type="predicted"/>
<dbReference type="EMBL" id="BQNB010019409">
    <property type="protein sequence ID" value="GJT84998.1"/>
    <property type="molecule type" value="Genomic_DNA"/>
</dbReference>
<reference evidence="3" key="2">
    <citation type="submission" date="2022-01" db="EMBL/GenBank/DDBJ databases">
        <authorList>
            <person name="Yamashiro T."/>
            <person name="Shiraishi A."/>
            <person name="Satake H."/>
            <person name="Nakayama K."/>
        </authorList>
    </citation>
    <scope>NUCLEOTIDE SEQUENCE</scope>
</reference>
<reference evidence="3" key="1">
    <citation type="journal article" date="2022" name="Int. J. Mol. Sci.">
        <title>Draft Genome of Tanacetum Coccineum: Genomic Comparison of Closely Related Tanacetum-Family Plants.</title>
        <authorList>
            <person name="Yamashiro T."/>
            <person name="Shiraishi A."/>
            <person name="Nakayama K."/>
            <person name="Satake H."/>
        </authorList>
    </citation>
    <scope>NUCLEOTIDE SEQUENCE</scope>
</reference>
<dbReference type="InterPro" id="IPR005162">
    <property type="entry name" value="Retrotrans_gag_dom"/>
</dbReference>
<dbReference type="Proteomes" id="UP001151760">
    <property type="component" value="Unassembled WGS sequence"/>
</dbReference>
<protein>
    <submittedName>
        <fullName evidence="3">Retrovirus-related pol polyprotein from transposon TNT 1-94</fullName>
    </submittedName>
</protein>
<dbReference type="Pfam" id="PF03732">
    <property type="entry name" value="Retrotrans_gag"/>
    <property type="match status" value="1"/>
</dbReference>
<evidence type="ECO:0000256" key="1">
    <source>
        <dbReference type="SAM" id="MobiDB-lite"/>
    </source>
</evidence>
<feature type="region of interest" description="Disordered" evidence="1">
    <location>
        <begin position="179"/>
        <end position="201"/>
    </location>
</feature>
<feature type="domain" description="Retrotransposon gag" evidence="2">
    <location>
        <begin position="263"/>
        <end position="352"/>
    </location>
</feature>
<name>A0ABQ5HCY1_9ASTR</name>
<organism evidence="3 4">
    <name type="scientific">Tanacetum coccineum</name>
    <dbReference type="NCBI Taxonomy" id="301880"/>
    <lineage>
        <taxon>Eukaryota</taxon>
        <taxon>Viridiplantae</taxon>
        <taxon>Streptophyta</taxon>
        <taxon>Embryophyta</taxon>
        <taxon>Tracheophyta</taxon>
        <taxon>Spermatophyta</taxon>
        <taxon>Magnoliopsida</taxon>
        <taxon>eudicotyledons</taxon>
        <taxon>Gunneridae</taxon>
        <taxon>Pentapetalae</taxon>
        <taxon>asterids</taxon>
        <taxon>campanulids</taxon>
        <taxon>Asterales</taxon>
        <taxon>Asteraceae</taxon>
        <taxon>Asteroideae</taxon>
        <taxon>Anthemideae</taxon>
        <taxon>Anthemidinae</taxon>
        <taxon>Tanacetum</taxon>
    </lineage>
</organism>
<keyword evidence="4" id="KW-1185">Reference proteome</keyword>
<evidence type="ECO:0000259" key="2">
    <source>
        <dbReference type="Pfam" id="PF03732"/>
    </source>
</evidence>
<accession>A0ABQ5HCY1</accession>
<feature type="region of interest" description="Disordered" evidence="1">
    <location>
        <begin position="28"/>
        <end position="69"/>
    </location>
</feature>
<comment type="caution">
    <text evidence="3">The sequence shown here is derived from an EMBL/GenBank/DDBJ whole genome shotgun (WGS) entry which is preliminary data.</text>
</comment>
<feature type="compositionally biased region" description="Low complexity" evidence="1">
    <location>
        <begin position="179"/>
        <end position="189"/>
    </location>
</feature>
<evidence type="ECO:0000313" key="4">
    <source>
        <dbReference type="Proteomes" id="UP001151760"/>
    </source>
</evidence>